<comment type="caution">
    <text evidence="1">The sequence shown here is derived from an EMBL/GenBank/DDBJ whole genome shotgun (WGS) entry which is preliminary data.</text>
</comment>
<dbReference type="Proteomes" id="UP000215590">
    <property type="component" value="Unassembled WGS sequence"/>
</dbReference>
<name>A0A256FY04_9HYPH</name>
<keyword evidence="2" id="KW-1185">Reference proteome</keyword>
<protein>
    <submittedName>
        <fullName evidence="1">Uncharacterized protein</fullName>
    </submittedName>
</protein>
<dbReference type="AlphaFoldDB" id="A0A256FY04"/>
<organism evidence="1 2">
    <name type="scientific">Brucella thiophenivorans</name>
    <dbReference type="NCBI Taxonomy" id="571255"/>
    <lineage>
        <taxon>Bacteria</taxon>
        <taxon>Pseudomonadati</taxon>
        <taxon>Pseudomonadota</taxon>
        <taxon>Alphaproteobacteria</taxon>
        <taxon>Hyphomicrobiales</taxon>
        <taxon>Brucellaceae</taxon>
        <taxon>Brucella/Ochrobactrum group</taxon>
        <taxon>Brucella</taxon>
    </lineage>
</organism>
<proteinExistence type="predicted"/>
<dbReference type="EMBL" id="NNRJ01000015">
    <property type="protein sequence ID" value="OYR19723.1"/>
    <property type="molecule type" value="Genomic_DNA"/>
</dbReference>
<accession>A0A256FY04</accession>
<evidence type="ECO:0000313" key="2">
    <source>
        <dbReference type="Proteomes" id="UP000215590"/>
    </source>
</evidence>
<sequence>MPIQALRFLAFKRTRPRSNRPAGHAVAVSYAFQTWSVWK</sequence>
<reference evidence="1 2" key="1">
    <citation type="submission" date="2017-07" db="EMBL/GenBank/DDBJ databases">
        <title>Phylogenetic study on the rhizospheric bacterium Ochrobactrum sp. A44.</title>
        <authorList>
            <person name="Krzyzanowska D.M."/>
            <person name="Ossowicki A."/>
            <person name="Rajewska M."/>
            <person name="Maciag T."/>
            <person name="Kaczynski Z."/>
            <person name="Czerwicka M."/>
            <person name="Jafra S."/>
        </authorList>
    </citation>
    <scope>NUCLEOTIDE SEQUENCE [LARGE SCALE GENOMIC DNA]</scope>
    <source>
        <strain evidence="1 2">DSM 7216</strain>
    </source>
</reference>
<gene>
    <name evidence="1" type="ORF">CEV31_1141</name>
</gene>
<evidence type="ECO:0000313" key="1">
    <source>
        <dbReference type="EMBL" id="OYR19723.1"/>
    </source>
</evidence>